<proteinExistence type="inferred from homology"/>
<evidence type="ECO:0000256" key="8">
    <source>
        <dbReference type="ARBA" id="ARBA00038436"/>
    </source>
</evidence>
<comment type="function">
    <text evidence="9">Part of the tripartite ATP-independent periplasmic (TRAP) transport system.</text>
</comment>
<dbReference type="RefSeq" id="WP_196102901.1">
    <property type="nucleotide sequence ID" value="NZ_CP064942.1"/>
</dbReference>
<keyword evidence="6 9" id="KW-1133">Transmembrane helix</keyword>
<dbReference type="PANTHER" id="PTHR35011:SF10">
    <property type="entry name" value="TRAP TRANSPORTER SMALL PERMEASE PROTEIN"/>
    <property type="match status" value="1"/>
</dbReference>
<organism evidence="11 12">
    <name type="scientific">Pontivivens ytuae</name>
    <dbReference type="NCBI Taxonomy" id="2789856"/>
    <lineage>
        <taxon>Bacteria</taxon>
        <taxon>Pseudomonadati</taxon>
        <taxon>Pseudomonadota</taxon>
        <taxon>Alphaproteobacteria</taxon>
        <taxon>Rhodobacterales</taxon>
        <taxon>Paracoccaceae</taxon>
        <taxon>Pontivivens</taxon>
    </lineage>
</organism>
<keyword evidence="3" id="KW-1003">Cell membrane</keyword>
<dbReference type="GO" id="GO:0005886">
    <property type="term" value="C:plasma membrane"/>
    <property type="evidence" value="ECO:0007669"/>
    <property type="project" value="UniProtKB-SubCell"/>
</dbReference>
<evidence type="ECO:0000256" key="3">
    <source>
        <dbReference type="ARBA" id="ARBA00022475"/>
    </source>
</evidence>
<evidence type="ECO:0000259" key="10">
    <source>
        <dbReference type="Pfam" id="PF04290"/>
    </source>
</evidence>
<dbReference type="EMBL" id="CP064942">
    <property type="protein sequence ID" value="QPH53692.1"/>
    <property type="molecule type" value="Genomic_DNA"/>
</dbReference>
<gene>
    <name evidence="11" type="ORF">I0K15_18230</name>
</gene>
<name>A0A7S9QCT5_9RHOB</name>
<keyword evidence="12" id="KW-1185">Reference proteome</keyword>
<keyword evidence="5 9" id="KW-0812">Transmembrane</keyword>
<evidence type="ECO:0000256" key="9">
    <source>
        <dbReference type="RuleBase" id="RU369079"/>
    </source>
</evidence>
<feature type="transmembrane region" description="Helical" evidence="9">
    <location>
        <begin position="7"/>
        <end position="28"/>
    </location>
</feature>
<dbReference type="GO" id="GO:0022857">
    <property type="term" value="F:transmembrane transporter activity"/>
    <property type="evidence" value="ECO:0007669"/>
    <property type="project" value="UniProtKB-UniRule"/>
</dbReference>
<evidence type="ECO:0000256" key="7">
    <source>
        <dbReference type="ARBA" id="ARBA00023136"/>
    </source>
</evidence>
<evidence type="ECO:0000256" key="2">
    <source>
        <dbReference type="ARBA" id="ARBA00022448"/>
    </source>
</evidence>
<protein>
    <recommendedName>
        <fullName evidence="9">TRAP transporter small permease protein</fullName>
    </recommendedName>
</protein>
<dbReference type="PANTHER" id="PTHR35011">
    <property type="entry name" value="2,3-DIKETO-L-GULONATE TRAP TRANSPORTER SMALL PERMEASE PROTEIN YIAM"/>
    <property type="match status" value="1"/>
</dbReference>
<reference evidence="11 12" key="1">
    <citation type="submission" date="2020-11" db="EMBL/GenBank/DDBJ databases">
        <title>Description of Pontivivens ytuae sp. nov. isolated from deep sea sediment of Mariana Trench.</title>
        <authorList>
            <person name="Wang Z."/>
            <person name="Sun Q.-L."/>
            <person name="Xu X.-D."/>
            <person name="Tang Y.-Z."/>
            <person name="Zhang J."/>
        </authorList>
    </citation>
    <scope>NUCLEOTIDE SEQUENCE [LARGE SCALE GENOMIC DNA]</scope>
    <source>
        <strain evidence="11 12">MT2928</strain>
    </source>
</reference>
<evidence type="ECO:0000256" key="1">
    <source>
        <dbReference type="ARBA" id="ARBA00004429"/>
    </source>
</evidence>
<dbReference type="Proteomes" id="UP000594800">
    <property type="component" value="Chromosome"/>
</dbReference>
<evidence type="ECO:0000256" key="5">
    <source>
        <dbReference type="ARBA" id="ARBA00022692"/>
    </source>
</evidence>
<comment type="similarity">
    <text evidence="8 9">Belongs to the TRAP transporter small permease family.</text>
</comment>
<evidence type="ECO:0000313" key="12">
    <source>
        <dbReference type="Proteomes" id="UP000594800"/>
    </source>
</evidence>
<comment type="subunit">
    <text evidence="9">The complex comprises the extracytoplasmic solute receptor protein and the two transmembrane proteins.</text>
</comment>
<evidence type="ECO:0000313" key="11">
    <source>
        <dbReference type="EMBL" id="QPH53692.1"/>
    </source>
</evidence>
<dbReference type="InterPro" id="IPR007387">
    <property type="entry name" value="TRAP_DctQ"/>
</dbReference>
<keyword evidence="4 9" id="KW-0997">Cell inner membrane</keyword>
<feature type="transmembrane region" description="Helical" evidence="9">
    <location>
        <begin position="87"/>
        <end position="105"/>
    </location>
</feature>
<keyword evidence="2 9" id="KW-0813">Transport</keyword>
<comment type="subcellular location">
    <subcellularLocation>
        <location evidence="1 9">Cell inner membrane</location>
        <topology evidence="1 9">Multi-pass membrane protein</topology>
    </subcellularLocation>
</comment>
<accession>A0A7S9QCT5</accession>
<feature type="domain" description="Tripartite ATP-independent periplasmic transporters DctQ component" evidence="10">
    <location>
        <begin position="22"/>
        <end position="157"/>
    </location>
</feature>
<dbReference type="InterPro" id="IPR055348">
    <property type="entry name" value="DctQ"/>
</dbReference>
<dbReference type="Pfam" id="PF04290">
    <property type="entry name" value="DctQ"/>
    <property type="match status" value="1"/>
</dbReference>
<dbReference type="KEGG" id="poz:I0K15_18230"/>
<feature type="transmembrane region" description="Helical" evidence="9">
    <location>
        <begin position="48"/>
        <end position="66"/>
    </location>
</feature>
<keyword evidence="7 9" id="KW-0472">Membrane</keyword>
<dbReference type="AlphaFoldDB" id="A0A7S9QCT5"/>
<dbReference type="GO" id="GO:0015740">
    <property type="term" value="P:C4-dicarboxylate transport"/>
    <property type="evidence" value="ECO:0007669"/>
    <property type="project" value="TreeGrafter"/>
</dbReference>
<evidence type="ECO:0000256" key="6">
    <source>
        <dbReference type="ARBA" id="ARBA00022989"/>
    </source>
</evidence>
<sequence length="163" mass="18230">MRFLDTFALWLGRITAWFFGAIILVMVFEVVARYGFGAPTAWAHEISVLLAGAAFIFGGAFCMAEGTHMRISFLVEKHPRLERLSHWLSLVAGAIYLSGLAYASWRMAERAIWRFALDGSWIPERTGSTFNSPLPSYLKAMLFLGALLFLLVLLRRVLPGKAS</sequence>
<feature type="transmembrane region" description="Helical" evidence="9">
    <location>
        <begin position="136"/>
        <end position="154"/>
    </location>
</feature>
<evidence type="ECO:0000256" key="4">
    <source>
        <dbReference type="ARBA" id="ARBA00022519"/>
    </source>
</evidence>